<dbReference type="Proteomes" id="UP000789759">
    <property type="component" value="Unassembled WGS sequence"/>
</dbReference>
<evidence type="ECO:0000313" key="2">
    <source>
        <dbReference type="Proteomes" id="UP000789759"/>
    </source>
</evidence>
<dbReference type="SUPFAM" id="SSF82171">
    <property type="entry name" value="DPP6 N-terminal domain-like"/>
    <property type="match status" value="1"/>
</dbReference>
<comment type="caution">
    <text evidence="1">The sequence shown here is derived from an EMBL/GenBank/DDBJ whole genome shotgun (WGS) entry which is preliminary data.</text>
</comment>
<sequence length="807" mass="94889">MSDNSHVISMEDTPKKFSEIICSPNLKYVAALYEDVNISLWSIEKPDKIINIGKIHIKKNDEKNGGKNGEKIFAISDKYISFSLYRDKPYNFNFENEKEVLLKFPDHQKEIDYLSFIDNGYIIMINTKYYRAYVFSSKNNIAWVCESMIELKYFLKIYITLKGKLIIFNDTIYEITMWDVEKLSIKTRVLIDWDFTPEFIVISDDEELLVVCARNEKTKSTNLYIFSTETGIHLKGERLLYISNEEDYNLMDPYDLKNPIDASDLFEKNKIQIQEPYIIRSDEISDKIIYTIDGTILIEELVPDYNNWINYLRKVLKDTNCITSPSKNTIDIINELIDKPNVDKKEFQGELLKWGLEIEDKSVKLTVTEYNYRRNKWVPKKPLEILPSIYPNATNFILCCEVLENDNFITITRIGVIIWTYRHSEIKMHYYWNYWNDHLEGFEFEKIKFKSLLKNWMIPARILPASNYKTIYNNLDIKFGKTEEKQLFKNFLEDNIKEKFYFSCYGKILIKRFIELNDDKWIRSLGQNCIEKCMKENNYLISKISLLSIIFENFKELSENHPAFIASALSVIGFVVCSKIVITNSSHLSSHGKYRHLSKTSLLDRLVSNFWIYWISFRKRFQNILQNFQESHSSIILAIPLPDFASYPKGCAYLMPTISSIKWLKSNVMPTDMAAFSTLLLEIKFILFFRAIEFLGIYFSMILGHVIDIVQNNNWSGYKKPYISKNLKEVLQLPEEQPSLIEIEETVKKLKESIDKIAKTKYLFVPDRDFVTGGLLSEDQHMTMQDKEEGRFVFLLMIAVCPKHLVS</sequence>
<accession>A0A9N9I0M0</accession>
<protein>
    <submittedName>
        <fullName evidence="1">13709_t:CDS:1</fullName>
    </submittedName>
</protein>
<evidence type="ECO:0000313" key="1">
    <source>
        <dbReference type="EMBL" id="CAG8714838.1"/>
    </source>
</evidence>
<dbReference type="EMBL" id="CAJVQA010012233">
    <property type="protein sequence ID" value="CAG8714838.1"/>
    <property type="molecule type" value="Genomic_DNA"/>
</dbReference>
<proteinExistence type="predicted"/>
<name>A0A9N9I0M0_9GLOM</name>
<dbReference type="AlphaFoldDB" id="A0A9N9I0M0"/>
<feature type="non-terminal residue" evidence="1">
    <location>
        <position position="1"/>
    </location>
</feature>
<organism evidence="1 2">
    <name type="scientific">Cetraspora pellucida</name>
    <dbReference type="NCBI Taxonomy" id="1433469"/>
    <lineage>
        <taxon>Eukaryota</taxon>
        <taxon>Fungi</taxon>
        <taxon>Fungi incertae sedis</taxon>
        <taxon>Mucoromycota</taxon>
        <taxon>Glomeromycotina</taxon>
        <taxon>Glomeromycetes</taxon>
        <taxon>Diversisporales</taxon>
        <taxon>Gigasporaceae</taxon>
        <taxon>Cetraspora</taxon>
    </lineage>
</organism>
<keyword evidence="2" id="KW-1185">Reference proteome</keyword>
<reference evidence="1" key="1">
    <citation type="submission" date="2021-06" db="EMBL/GenBank/DDBJ databases">
        <authorList>
            <person name="Kallberg Y."/>
            <person name="Tangrot J."/>
            <person name="Rosling A."/>
        </authorList>
    </citation>
    <scope>NUCLEOTIDE SEQUENCE</scope>
    <source>
        <strain evidence="1">FL966</strain>
    </source>
</reference>
<dbReference type="OrthoDB" id="2413930at2759"/>
<gene>
    <name evidence="1" type="ORF">CPELLU_LOCUS12529</name>
</gene>